<organism evidence="2 3">
    <name type="scientific">Penicillium oxalicum (strain 114-2 / CGMCC 5302)</name>
    <name type="common">Penicillium decumbens</name>
    <dbReference type="NCBI Taxonomy" id="933388"/>
    <lineage>
        <taxon>Eukaryota</taxon>
        <taxon>Fungi</taxon>
        <taxon>Dikarya</taxon>
        <taxon>Ascomycota</taxon>
        <taxon>Pezizomycotina</taxon>
        <taxon>Eurotiomycetes</taxon>
        <taxon>Eurotiomycetidae</taxon>
        <taxon>Eurotiales</taxon>
        <taxon>Aspergillaceae</taxon>
        <taxon>Penicillium</taxon>
    </lineage>
</organism>
<accession>S7Z944</accession>
<keyword evidence="3" id="KW-1185">Reference proteome</keyword>
<dbReference type="Proteomes" id="UP000019376">
    <property type="component" value="Unassembled WGS sequence"/>
</dbReference>
<name>S7Z944_PENO1</name>
<gene>
    <name evidence="2" type="ORF">PDE_01667</name>
</gene>
<evidence type="ECO:0000313" key="3">
    <source>
        <dbReference type="Proteomes" id="UP000019376"/>
    </source>
</evidence>
<sequence length="106" mass="12235">MRDCLMFARSEDCELASVTVYSRRRESAHIHLRESAVSRRFTYRDRRSVESGVESRLKDDSSSDYVNPQKRQRQSSSASLPVREESLIADRIGWHGSSTRAKWGGR</sequence>
<proteinExistence type="predicted"/>
<dbReference type="EMBL" id="KB644409">
    <property type="protein sequence ID" value="EPS26729.1"/>
    <property type="molecule type" value="Genomic_DNA"/>
</dbReference>
<dbReference type="HOGENOM" id="CLU_2224122_0_0_1"/>
<feature type="compositionally biased region" description="Basic and acidic residues" evidence="1">
    <location>
        <begin position="48"/>
        <end position="61"/>
    </location>
</feature>
<protein>
    <submittedName>
        <fullName evidence="2">Uncharacterized protein</fullName>
    </submittedName>
</protein>
<evidence type="ECO:0000313" key="2">
    <source>
        <dbReference type="EMBL" id="EPS26729.1"/>
    </source>
</evidence>
<reference evidence="2 3" key="1">
    <citation type="journal article" date="2013" name="PLoS ONE">
        <title>Genomic and secretomic analyses reveal unique features of the lignocellulolytic enzyme system of Penicillium decumbens.</title>
        <authorList>
            <person name="Liu G."/>
            <person name="Zhang L."/>
            <person name="Wei X."/>
            <person name="Zou G."/>
            <person name="Qin Y."/>
            <person name="Ma L."/>
            <person name="Li J."/>
            <person name="Zheng H."/>
            <person name="Wang S."/>
            <person name="Wang C."/>
            <person name="Xun L."/>
            <person name="Zhao G.-P."/>
            <person name="Zhou Z."/>
            <person name="Qu Y."/>
        </authorList>
    </citation>
    <scope>NUCLEOTIDE SEQUENCE [LARGE SCALE GENOMIC DNA]</scope>
    <source>
        <strain evidence="3">114-2 / CGMCC 5302</strain>
    </source>
</reference>
<evidence type="ECO:0000256" key="1">
    <source>
        <dbReference type="SAM" id="MobiDB-lite"/>
    </source>
</evidence>
<feature type="region of interest" description="Disordered" evidence="1">
    <location>
        <begin position="48"/>
        <end position="84"/>
    </location>
</feature>
<dbReference type="AlphaFoldDB" id="S7Z944"/>